<dbReference type="Proteomes" id="UP000053259">
    <property type="component" value="Unassembled WGS sequence"/>
</dbReference>
<name>A0A0D2ARX5_9PEZI</name>
<keyword evidence="2" id="KW-0472">Membrane</keyword>
<accession>A0A0D2ARX5</accession>
<dbReference type="OrthoDB" id="5401332at2759"/>
<dbReference type="HOGENOM" id="CLU_049361_0_1_1"/>
<feature type="compositionally biased region" description="Polar residues" evidence="1">
    <location>
        <begin position="245"/>
        <end position="255"/>
    </location>
</feature>
<keyword evidence="2" id="KW-0812">Transmembrane</keyword>
<dbReference type="FunCoup" id="A0A0D2ARX5">
    <property type="interactions" value="18"/>
</dbReference>
<sequence>MSSAVDAVNNVKNTFSSWDSCMSKAYCKWPVIAGIIIGSLILLSVLVCIGRCICCGAECACCCFRCCAGCCGSRRRDRGHKQLDPVAPTPYGSRGASGLPMYNSQYRSAPPPIYQNNTVPQTATFEGKVHEDSLPAMPSWENATERRVEVIEDVKQPIESHEMEKLSPTGQKSPTPVPGYAAPSQPASAMAIGNGPHSPYAADERDPFLQGGQSTGVTHDGYRGASPGPGQAVGYGYASHRPGGLQNSQPSFNSYHDSRSDFYAQTGQGGPYDHQPRPSNYGASYSNLGQQEYDRQYGEQRQANGRPYGEQQPGYGRQNRELRQDVGYQQPAGSPVYDPRQPGYDSNQGAYRAFSPAYGDRQDRRAPNGSWKDV</sequence>
<evidence type="ECO:0008006" key="5">
    <source>
        <dbReference type="Google" id="ProtNLM"/>
    </source>
</evidence>
<evidence type="ECO:0000313" key="4">
    <source>
        <dbReference type="Proteomes" id="UP000053259"/>
    </source>
</evidence>
<dbReference type="AlphaFoldDB" id="A0A0D2ARX5"/>
<dbReference type="GO" id="GO:0005886">
    <property type="term" value="C:plasma membrane"/>
    <property type="evidence" value="ECO:0007669"/>
    <property type="project" value="TreeGrafter"/>
</dbReference>
<dbReference type="PANTHER" id="PTHR40018:SF1">
    <property type="entry name" value="[PSI+] INDUCTION PROTEIN 2"/>
    <property type="match status" value="1"/>
</dbReference>
<evidence type="ECO:0000256" key="2">
    <source>
        <dbReference type="SAM" id="Phobius"/>
    </source>
</evidence>
<dbReference type="InParanoid" id="A0A0D2ARX5"/>
<dbReference type="RefSeq" id="XP_016219159.1">
    <property type="nucleotide sequence ID" value="XM_016352902.1"/>
</dbReference>
<feature type="region of interest" description="Disordered" evidence="1">
    <location>
        <begin position="161"/>
        <end position="374"/>
    </location>
</feature>
<feature type="transmembrane region" description="Helical" evidence="2">
    <location>
        <begin position="29"/>
        <end position="47"/>
    </location>
</feature>
<feature type="compositionally biased region" description="Basic and acidic residues" evidence="1">
    <location>
        <begin position="360"/>
        <end position="374"/>
    </location>
</feature>
<dbReference type="VEuPathDB" id="FungiDB:PV09_00207"/>
<dbReference type="InterPro" id="IPR037504">
    <property type="entry name" value="PSI_induc_2"/>
</dbReference>
<evidence type="ECO:0000256" key="1">
    <source>
        <dbReference type="SAM" id="MobiDB-lite"/>
    </source>
</evidence>
<proteinExistence type="predicted"/>
<keyword evidence="2" id="KW-1133">Transmembrane helix</keyword>
<dbReference type="GeneID" id="27308180"/>
<keyword evidence="4" id="KW-1185">Reference proteome</keyword>
<protein>
    <recommendedName>
        <fullName evidence="5">Fibroin-3 related protein</fullName>
    </recommendedName>
</protein>
<dbReference type="STRING" id="253628.A0A0D2ARX5"/>
<evidence type="ECO:0000313" key="3">
    <source>
        <dbReference type="EMBL" id="KIW09290.1"/>
    </source>
</evidence>
<gene>
    <name evidence="3" type="ORF">PV09_00207</name>
</gene>
<dbReference type="EMBL" id="KN847529">
    <property type="protein sequence ID" value="KIW09290.1"/>
    <property type="molecule type" value="Genomic_DNA"/>
</dbReference>
<reference evidence="3 4" key="1">
    <citation type="submission" date="2015-01" db="EMBL/GenBank/DDBJ databases">
        <title>The Genome Sequence of Ochroconis gallopava CBS43764.</title>
        <authorList>
            <consortium name="The Broad Institute Genomics Platform"/>
            <person name="Cuomo C."/>
            <person name="de Hoog S."/>
            <person name="Gorbushina A."/>
            <person name="Stielow B."/>
            <person name="Teixiera M."/>
            <person name="Abouelleil A."/>
            <person name="Chapman S.B."/>
            <person name="Priest M."/>
            <person name="Young S.K."/>
            <person name="Wortman J."/>
            <person name="Nusbaum C."/>
            <person name="Birren B."/>
        </authorList>
    </citation>
    <scope>NUCLEOTIDE SEQUENCE [LARGE SCALE GENOMIC DNA]</scope>
    <source>
        <strain evidence="3 4">CBS 43764</strain>
    </source>
</reference>
<feature type="compositionally biased region" description="Polar residues" evidence="1">
    <location>
        <begin position="277"/>
        <end position="290"/>
    </location>
</feature>
<organism evidence="3 4">
    <name type="scientific">Verruconis gallopava</name>
    <dbReference type="NCBI Taxonomy" id="253628"/>
    <lineage>
        <taxon>Eukaryota</taxon>
        <taxon>Fungi</taxon>
        <taxon>Dikarya</taxon>
        <taxon>Ascomycota</taxon>
        <taxon>Pezizomycotina</taxon>
        <taxon>Dothideomycetes</taxon>
        <taxon>Pleosporomycetidae</taxon>
        <taxon>Venturiales</taxon>
        <taxon>Sympoventuriaceae</taxon>
        <taxon>Verruconis</taxon>
    </lineage>
</organism>
<dbReference type="GO" id="GO:0005935">
    <property type="term" value="C:cellular bud neck"/>
    <property type="evidence" value="ECO:0007669"/>
    <property type="project" value="TreeGrafter"/>
</dbReference>
<dbReference type="PANTHER" id="PTHR40018">
    <property type="entry name" value="[PSI+] INDUCTION PROTEIN 2"/>
    <property type="match status" value="1"/>
</dbReference>